<evidence type="ECO:0008006" key="3">
    <source>
        <dbReference type="Google" id="ProtNLM"/>
    </source>
</evidence>
<dbReference type="EMBL" id="UOFI01000134">
    <property type="protein sequence ID" value="VAW68603.1"/>
    <property type="molecule type" value="Genomic_DNA"/>
</dbReference>
<organism evidence="2">
    <name type="scientific">hydrothermal vent metagenome</name>
    <dbReference type="NCBI Taxonomy" id="652676"/>
    <lineage>
        <taxon>unclassified sequences</taxon>
        <taxon>metagenomes</taxon>
        <taxon>ecological metagenomes</taxon>
    </lineage>
</organism>
<dbReference type="InterPro" id="IPR004891">
    <property type="entry name" value="Mercury-R_MerC"/>
</dbReference>
<evidence type="ECO:0000313" key="2">
    <source>
        <dbReference type="EMBL" id="VAW68603.1"/>
    </source>
</evidence>
<keyword evidence="1" id="KW-1133">Transmembrane helix</keyword>
<dbReference type="AlphaFoldDB" id="A0A3B0XWS0"/>
<feature type="transmembrane region" description="Helical" evidence="1">
    <location>
        <begin position="12"/>
        <end position="40"/>
    </location>
</feature>
<keyword evidence="1" id="KW-0812">Transmembrane</keyword>
<dbReference type="Pfam" id="PF03203">
    <property type="entry name" value="MerC"/>
    <property type="match status" value="1"/>
</dbReference>
<protein>
    <recommendedName>
        <fullName evidence="3">MerC domain-containing protein</fullName>
    </recommendedName>
</protein>
<proteinExistence type="predicted"/>
<keyword evidence="1" id="KW-0472">Membrane</keyword>
<evidence type="ECO:0000256" key="1">
    <source>
        <dbReference type="SAM" id="Phobius"/>
    </source>
</evidence>
<feature type="transmembrane region" description="Helical" evidence="1">
    <location>
        <begin position="46"/>
        <end position="66"/>
    </location>
</feature>
<feature type="transmembrane region" description="Helical" evidence="1">
    <location>
        <begin position="96"/>
        <end position="113"/>
    </location>
</feature>
<name>A0A3B0XWS0_9ZZZZ</name>
<sequence>MSKSKHKLSSLGSITSLLAVAACYGTLAAVSLLSLIGVSVDIDEAVMVKFITALLIVALLGMLYSWRSHRHPGPLILSLSAAALLFWVFYGSYSKSLELTGFALLVIASIWDFRAKKRVCTEQCHGENS</sequence>
<dbReference type="PROSITE" id="PS51257">
    <property type="entry name" value="PROKAR_LIPOPROTEIN"/>
    <property type="match status" value="1"/>
</dbReference>
<dbReference type="GO" id="GO:0015097">
    <property type="term" value="F:mercury ion transmembrane transporter activity"/>
    <property type="evidence" value="ECO:0007669"/>
    <property type="project" value="InterPro"/>
</dbReference>
<dbReference type="GO" id="GO:0016020">
    <property type="term" value="C:membrane"/>
    <property type="evidence" value="ECO:0007669"/>
    <property type="project" value="InterPro"/>
</dbReference>
<gene>
    <name evidence="2" type="ORF">MNBD_GAMMA09-2690</name>
</gene>
<feature type="transmembrane region" description="Helical" evidence="1">
    <location>
        <begin position="73"/>
        <end position="90"/>
    </location>
</feature>
<accession>A0A3B0XWS0</accession>
<reference evidence="2" key="1">
    <citation type="submission" date="2018-06" db="EMBL/GenBank/DDBJ databases">
        <authorList>
            <person name="Zhirakovskaya E."/>
        </authorList>
    </citation>
    <scope>NUCLEOTIDE SEQUENCE</scope>
</reference>